<feature type="domain" description="Putative restriction endonuclease" evidence="1">
    <location>
        <begin position="5"/>
        <end position="150"/>
    </location>
</feature>
<evidence type="ECO:0000313" key="2">
    <source>
        <dbReference type="EMBL" id="MBB6049439.1"/>
    </source>
</evidence>
<dbReference type="AlphaFoldDB" id="A0A7W9SP41"/>
<dbReference type="CDD" id="cd06260">
    <property type="entry name" value="DUF820-like"/>
    <property type="match status" value="1"/>
</dbReference>
<dbReference type="SUPFAM" id="SSF52980">
    <property type="entry name" value="Restriction endonuclease-like"/>
    <property type="match status" value="1"/>
</dbReference>
<dbReference type="RefSeq" id="WP_184193041.1">
    <property type="nucleotide sequence ID" value="NZ_JACHGW010000001.1"/>
</dbReference>
<keyword evidence="2" id="KW-0540">Nuclease</keyword>
<comment type="caution">
    <text evidence="2">The sequence shown here is derived from an EMBL/GenBank/DDBJ whole genome shotgun (WGS) entry which is preliminary data.</text>
</comment>
<keyword evidence="2" id="KW-0255">Endonuclease</keyword>
<gene>
    <name evidence="2" type="ORF">HNQ39_001201</name>
</gene>
<dbReference type="EMBL" id="JACHGW010000001">
    <property type="protein sequence ID" value="MBB6049439.1"/>
    <property type="molecule type" value="Genomic_DNA"/>
</dbReference>
<accession>A0A7W9SP41</accession>
<dbReference type="Proteomes" id="UP000520814">
    <property type="component" value="Unassembled WGS sequence"/>
</dbReference>
<evidence type="ECO:0000313" key="3">
    <source>
        <dbReference type="Proteomes" id="UP000520814"/>
    </source>
</evidence>
<keyword evidence="2" id="KW-0378">Hydrolase</keyword>
<dbReference type="InterPro" id="IPR011335">
    <property type="entry name" value="Restrct_endonuc-II-like"/>
</dbReference>
<dbReference type="InterPro" id="IPR008538">
    <property type="entry name" value="Uma2"/>
</dbReference>
<dbReference type="InterPro" id="IPR012296">
    <property type="entry name" value="Nuclease_put_TT1808"/>
</dbReference>
<keyword evidence="3" id="KW-1185">Reference proteome</keyword>
<organism evidence="2 3">
    <name type="scientific">Armatimonas rosea</name>
    <dbReference type="NCBI Taxonomy" id="685828"/>
    <lineage>
        <taxon>Bacteria</taxon>
        <taxon>Bacillati</taxon>
        <taxon>Armatimonadota</taxon>
        <taxon>Armatimonadia</taxon>
        <taxon>Armatimonadales</taxon>
        <taxon>Armatimonadaceae</taxon>
        <taxon>Armatimonas</taxon>
    </lineage>
</organism>
<reference evidence="2 3" key="1">
    <citation type="submission" date="2020-08" db="EMBL/GenBank/DDBJ databases">
        <title>Genomic Encyclopedia of Type Strains, Phase IV (KMG-IV): sequencing the most valuable type-strain genomes for metagenomic binning, comparative biology and taxonomic classification.</title>
        <authorList>
            <person name="Goeker M."/>
        </authorList>
    </citation>
    <scope>NUCLEOTIDE SEQUENCE [LARGE SCALE GENOMIC DNA]</scope>
    <source>
        <strain evidence="2 3">DSM 23562</strain>
    </source>
</reference>
<name>A0A7W9SP41_ARMRO</name>
<protein>
    <submittedName>
        <fullName evidence="2">Uma2 family endonuclease</fullName>
    </submittedName>
</protein>
<dbReference type="Pfam" id="PF05685">
    <property type="entry name" value="Uma2"/>
    <property type="match status" value="1"/>
</dbReference>
<dbReference type="GO" id="GO:0004519">
    <property type="term" value="F:endonuclease activity"/>
    <property type="evidence" value="ECO:0007669"/>
    <property type="project" value="UniProtKB-KW"/>
</dbReference>
<proteinExistence type="predicted"/>
<evidence type="ECO:0000259" key="1">
    <source>
        <dbReference type="Pfam" id="PF05685"/>
    </source>
</evidence>
<sequence>MSSVEEAIRLGEASGVRLEVAGGITTWEAFPSVRHQRAVDRIRASIQPAATPITDCGCVHYADIYIQFPDGSLKRPDIAIFCGEPEEQTTAVTMLPEAVIEIVSPDYEGKDLSVGVPFFLRQGIKDVIVFDPATGEVRHFRPSHSEQRYTSPQSIALTCGCTVTV</sequence>
<dbReference type="Gene3D" id="3.90.1570.10">
    <property type="entry name" value="tt1808, chain A"/>
    <property type="match status" value="1"/>
</dbReference>